<dbReference type="AlphaFoldDB" id="A0A8C0ZIF0"/>
<dbReference type="Proteomes" id="UP000694410">
    <property type="component" value="Unplaced"/>
</dbReference>
<dbReference type="Ensembl" id="ENSCCET00000034965.1">
    <property type="protein sequence ID" value="ENSCCEP00000023082.1"/>
    <property type="gene ID" value="ENSCCEG00000020744.1"/>
</dbReference>
<reference evidence="5" key="1">
    <citation type="submission" date="2025-08" db="UniProtKB">
        <authorList>
            <consortium name="Ensembl"/>
        </authorList>
    </citation>
    <scope>IDENTIFICATION</scope>
</reference>
<evidence type="ECO:0008006" key="7">
    <source>
        <dbReference type="Google" id="ProtNLM"/>
    </source>
</evidence>
<dbReference type="SUPFAM" id="SSF53955">
    <property type="entry name" value="Lysozyme-like"/>
    <property type="match status" value="1"/>
</dbReference>
<keyword evidence="2" id="KW-0964">Secreted</keyword>
<reference evidence="5" key="2">
    <citation type="submission" date="2025-09" db="UniProtKB">
        <authorList>
            <consortium name="Ensembl"/>
        </authorList>
    </citation>
    <scope>IDENTIFICATION</scope>
</reference>
<evidence type="ECO:0000256" key="2">
    <source>
        <dbReference type="ARBA" id="ARBA00022525"/>
    </source>
</evidence>
<dbReference type="Gene3D" id="1.10.530.10">
    <property type="match status" value="1"/>
</dbReference>
<evidence type="ECO:0000313" key="6">
    <source>
        <dbReference type="Proteomes" id="UP000694410"/>
    </source>
</evidence>
<organism evidence="5 6">
    <name type="scientific">Cyanistes caeruleus</name>
    <name type="common">Eurasian blue tit</name>
    <name type="synonym">Parus caeruleus</name>
    <dbReference type="NCBI Taxonomy" id="156563"/>
    <lineage>
        <taxon>Eukaryota</taxon>
        <taxon>Metazoa</taxon>
        <taxon>Chordata</taxon>
        <taxon>Craniata</taxon>
        <taxon>Vertebrata</taxon>
        <taxon>Euteleostomi</taxon>
        <taxon>Archelosauria</taxon>
        <taxon>Archosauria</taxon>
        <taxon>Dinosauria</taxon>
        <taxon>Saurischia</taxon>
        <taxon>Theropoda</taxon>
        <taxon>Coelurosauria</taxon>
        <taxon>Aves</taxon>
        <taxon>Neognathae</taxon>
        <taxon>Neoaves</taxon>
        <taxon>Telluraves</taxon>
        <taxon>Australaves</taxon>
        <taxon>Passeriformes</taxon>
        <taxon>Paridae</taxon>
        <taxon>Cyanistes</taxon>
    </lineage>
</organism>
<dbReference type="GO" id="GO:0005576">
    <property type="term" value="C:extracellular region"/>
    <property type="evidence" value="ECO:0007669"/>
    <property type="project" value="UniProtKB-SubCell"/>
</dbReference>
<keyword evidence="4" id="KW-0378">Hydrolase</keyword>
<dbReference type="PANTHER" id="PTHR31698">
    <property type="entry name" value="LYSOZYME G FAMILY MEMBER"/>
    <property type="match status" value="1"/>
</dbReference>
<accession>A0A8C0ZIF0</accession>
<sequence length="162" mass="18314">MLLCCSEHCGNILNVDTTGALEATEKQCSSYCRSSCLREDRRRTTWRNTMPRWQKLGTVRSHAGAVLKDGLGDHENAFGLMQVWSTFLKTQISSFLYGSQKNFILDDKCRKVSPAWTKKGGISAYNAGVNTVHTYNKMDIGKTHNYANDVDVRDRFCKTNGY</sequence>
<proteinExistence type="predicted"/>
<comment type="subcellular location">
    <subcellularLocation>
        <location evidence="1">Secreted</location>
    </subcellularLocation>
</comment>
<dbReference type="InterPro" id="IPR023346">
    <property type="entry name" value="Lysozyme-like_dom_sf"/>
</dbReference>
<keyword evidence="6" id="KW-1185">Reference proteome</keyword>
<evidence type="ECO:0000313" key="5">
    <source>
        <dbReference type="Ensembl" id="ENSCCEP00000023082.1"/>
    </source>
</evidence>
<evidence type="ECO:0000256" key="4">
    <source>
        <dbReference type="ARBA" id="ARBA00022801"/>
    </source>
</evidence>
<evidence type="ECO:0000256" key="3">
    <source>
        <dbReference type="ARBA" id="ARBA00022529"/>
    </source>
</evidence>
<evidence type="ECO:0000256" key="1">
    <source>
        <dbReference type="ARBA" id="ARBA00004613"/>
    </source>
</evidence>
<name>A0A8C0ZIF0_CYACU</name>
<dbReference type="GO" id="GO:0050830">
    <property type="term" value="P:defense response to Gram-positive bacterium"/>
    <property type="evidence" value="ECO:0007669"/>
    <property type="project" value="TreeGrafter"/>
</dbReference>
<keyword evidence="3" id="KW-0929">Antimicrobial</keyword>
<dbReference type="PANTHER" id="PTHR31698:SF8">
    <property type="entry name" value="LYSOZYME G-RELATED"/>
    <property type="match status" value="1"/>
</dbReference>
<protein>
    <recommendedName>
        <fullName evidence="7">Lysozyme</fullName>
    </recommendedName>
</protein>
<dbReference type="GO" id="GO:0003796">
    <property type="term" value="F:lysozyme activity"/>
    <property type="evidence" value="ECO:0007669"/>
    <property type="project" value="TreeGrafter"/>
</dbReference>